<dbReference type="PIRSF" id="PIRSF036625">
    <property type="entry name" value="GAF_ANTAR"/>
    <property type="match status" value="1"/>
</dbReference>
<sequence>MSGEQTKVTDFADLAQAMGAAGADHDRLMLAVDAAVELIGVCAHAGVTLNRQGECLTLAGSSEVPSMANKLQNETAEGPCHVLDRDEETIISTDLPQDQRWPTWGARVKDELGIGSSMSLLIFTARGSYGTLSLYAERPRAFSADDLATAQALAGHLAVSMAASREIMGLGVALASRTVIGQAEGIVMERLGVDSDQALAYLKRVSSHTNTKLVDVALTLVRTRQLPAAGAQS</sequence>
<keyword evidence="4" id="KW-0804">Transcription</keyword>
<organism evidence="6">
    <name type="scientific">freshwater metagenome</name>
    <dbReference type="NCBI Taxonomy" id="449393"/>
    <lineage>
        <taxon>unclassified sequences</taxon>
        <taxon>metagenomes</taxon>
        <taxon>ecological metagenomes</taxon>
    </lineage>
</organism>
<dbReference type="GO" id="GO:0016301">
    <property type="term" value="F:kinase activity"/>
    <property type="evidence" value="ECO:0007669"/>
    <property type="project" value="UniProtKB-KW"/>
</dbReference>
<dbReference type="SUPFAM" id="SSF52172">
    <property type="entry name" value="CheY-like"/>
    <property type="match status" value="1"/>
</dbReference>
<dbReference type="PROSITE" id="PS50921">
    <property type="entry name" value="ANTAR"/>
    <property type="match status" value="1"/>
</dbReference>
<evidence type="ECO:0000259" key="5">
    <source>
        <dbReference type="PROSITE" id="PS50921"/>
    </source>
</evidence>
<keyword evidence="3" id="KW-0805">Transcription regulation</keyword>
<accession>A0A6J7JBV8</accession>
<evidence type="ECO:0000256" key="3">
    <source>
        <dbReference type="ARBA" id="ARBA00023015"/>
    </source>
</evidence>
<evidence type="ECO:0000313" key="6">
    <source>
        <dbReference type="EMBL" id="CAB4940271.1"/>
    </source>
</evidence>
<proteinExistence type="predicted"/>
<dbReference type="InterPro" id="IPR011006">
    <property type="entry name" value="CheY-like_superfamily"/>
</dbReference>
<keyword evidence="2" id="KW-0418">Kinase</keyword>
<dbReference type="AlphaFoldDB" id="A0A6J7JBV8"/>
<gene>
    <name evidence="6" type="ORF">UFOPK3662_01843</name>
</gene>
<evidence type="ECO:0000256" key="2">
    <source>
        <dbReference type="ARBA" id="ARBA00022777"/>
    </source>
</evidence>
<dbReference type="InterPro" id="IPR029016">
    <property type="entry name" value="GAF-like_dom_sf"/>
</dbReference>
<dbReference type="InterPro" id="IPR005561">
    <property type="entry name" value="ANTAR"/>
</dbReference>
<dbReference type="InterPro" id="IPR036388">
    <property type="entry name" value="WH-like_DNA-bd_sf"/>
</dbReference>
<feature type="domain" description="ANTAR" evidence="5">
    <location>
        <begin position="160"/>
        <end position="221"/>
    </location>
</feature>
<name>A0A6J7JBV8_9ZZZZ</name>
<evidence type="ECO:0000256" key="1">
    <source>
        <dbReference type="ARBA" id="ARBA00022679"/>
    </source>
</evidence>
<dbReference type="Gene3D" id="1.10.10.10">
    <property type="entry name" value="Winged helix-like DNA-binding domain superfamily/Winged helix DNA-binding domain"/>
    <property type="match status" value="1"/>
</dbReference>
<keyword evidence="1" id="KW-0808">Transferase</keyword>
<dbReference type="InterPro" id="IPR012074">
    <property type="entry name" value="GAF_ANTAR"/>
</dbReference>
<dbReference type="Gene3D" id="3.30.450.40">
    <property type="match status" value="1"/>
</dbReference>
<dbReference type="Pfam" id="PF13185">
    <property type="entry name" value="GAF_2"/>
    <property type="match status" value="1"/>
</dbReference>
<dbReference type="EMBL" id="CAFBMW010000013">
    <property type="protein sequence ID" value="CAB4940271.1"/>
    <property type="molecule type" value="Genomic_DNA"/>
</dbReference>
<dbReference type="GO" id="GO:0003723">
    <property type="term" value="F:RNA binding"/>
    <property type="evidence" value="ECO:0007669"/>
    <property type="project" value="InterPro"/>
</dbReference>
<dbReference type="SUPFAM" id="SSF55781">
    <property type="entry name" value="GAF domain-like"/>
    <property type="match status" value="1"/>
</dbReference>
<dbReference type="InterPro" id="IPR003018">
    <property type="entry name" value="GAF"/>
</dbReference>
<protein>
    <submittedName>
        <fullName evidence="6">Unannotated protein</fullName>
    </submittedName>
</protein>
<reference evidence="6" key="1">
    <citation type="submission" date="2020-05" db="EMBL/GenBank/DDBJ databases">
        <authorList>
            <person name="Chiriac C."/>
            <person name="Salcher M."/>
            <person name="Ghai R."/>
            <person name="Kavagutti S V."/>
        </authorList>
    </citation>
    <scope>NUCLEOTIDE SEQUENCE</scope>
</reference>
<dbReference type="SMART" id="SM01012">
    <property type="entry name" value="ANTAR"/>
    <property type="match status" value="1"/>
</dbReference>
<evidence type="ECO:0000256" key="4">
    <source>
        <dbReference type="ARBA" id="ARBA00023163"/>
    </source>
</evidence>
<dbReference type="Pfam" id="PF03861">
    <property type="entry name" value="ANTAR"/>
    <property type="match status" value="1"/>
</dbReference>